<dbReference type="GO" id="GO:0006310">
    <property type="term" value="P:DNA recombination"/>
    <property type="evidence" value="ECO:0007669"/>
    <property type="project" value="UniProtKB-UniRule"/>
</dbReference>
<dbReference type="PANTHER" id="PTHR33991">
    <property type="entry name" value="DNA REPAIR PROTEIN RECO"/>
    <property type="match status" value="1"/>
</dbReference>
<dbReference type="InterPro" id="IPR037278">
    <property type="entry name" value="ARFGAP/RecO"/>
</dbReference>
<dbReference type="InterPro" id="IPR022572">
    <property type="entry name" value="DNA_rep/recomb_RecO_N"/>
</dbReference>
<dbReference type="Proteomes" id="UP000034228">
    <property type="component" value="Unassembled WGS sequence"/>
</dbReference>
<dbReference type="PATRIC" id="fig|336831.14.peg.15"/>
<dbReference type="Gene3D" id="1.20.1440.120">
    <property type="entry name" value="Recombination protein O, C-terminal domain"/>
    <property type="match status" value="1"/>
</dbReference>
<evidence type="ECO:0000256" key="5">
    <source>
        <dbReference type="ARBA" id="ARBA00023172"/>
    </source>
</evidence>
<dbReference type="EMBL" id="LAHO01000016">
    <property type="protein sequence ID" value="KKO44411.1"/>
    <property type="molecule type" value="Genomic_DNA"/>
</dbReference>
<comment type="caution">
    <text evidence="10">The sequence shown here is derived from an EMBL/GenBank/DDBJ whole genome shotgun (WGS) entry which is preliminary data.</text>
</comment>
<dbReference type="Pfam" id="PF11967">
    <property type="entry name" value="RecO_N"/>
    <property type="match status" value="1"/>
</dbReference>
<comment type="function">
    <text evidence="1 8">Involved in DNA repair and RecF pathway recombination.</text>
</comment>
<dbReference type="InterPro" id="IPR003717">
    <property type="entry name" value="RecO"/>
</dbReference>
<evidence type="ECO:0000313" key="11">
    <source>
        <dbReference type="Proteomes" id="UP000034228"/>
    </source>
</evidence>
<proteinExistence type="inferred from homology"/>
<evidence type="ECO:0000256" key="7">
    <source>
        <dbReference type="ARBA" id="ARBA00033409"/>
    </source>
</evidence>
<keyword evidence="5 8" id="KW-0233">DNA recombination</keyword>
<accession>A0A0M2V1A5</accession>
<dbReference type="PANTHER" id="PTHR33991:SF1">
    <property type="entry name" value="DNA REPAIR PROTEIN RECO"/>
    <property type="match status" value="1"/>
</dbReference>
<gene>
    <name evidence="8" type="primary">recO</name>
    <name evidence="10" type="ORF">WG68_15260</name>
</gene>
<sequence>MQPLCPAYILHSRPFQDNKLLLQLLLPEQGRVSAVIRKRQGKQRFALQPFQLFTVALTGRSSLKTVATLDELAPARRFNGKFLFSALYLNELICRLWPDDMAAEQLFEHYQQSLTALNLAQQAPEQLEPCLREFEFALLSELGLAVDWQHDASGTALHADGQYGWQPEQGFVAANSGWPGTALLAIGRHDWQHSGSQQVAKQLSRRLLAPLLGDKPLRSRALFKLEV</sequence>
<dbReference type="Gene3D" id="2.40.50.140">
    <property type="entry name" value="Nucleic acid-binding proteins"/>
    <property type="match status" value="1"/>
</dbReference>
<evidence type="ECO:0000313" key="10">
    <source>
        <dbReference type="EMBL" id="KKO44411.1"/>
    </source>
</evidence>
<dbReference type="InterPro" id="IPR042242">
    <property type="entry name" value="RecO_C"/>
</dbReference>
<evidence type="ECO:0000256" key="3">
    <source>
        <dbReference type="ARBA" id="ARBA00021310"/>
    </source>
</evidence>
<comment type="similarity">
    <text evidence="2 8">Belongs to the RecO family.</text>
</comment>
<dbReference type="SUPFAM" id="SSF50249">
    <property type="entry name" value="Nucleic acid-binding proteins"/>
    <property type="match status" value="1"/>
</dbReference>
<dbReference type="RefSeq" id="WP_046558590.1">
    <property type="nucleotide sequence ID" value="NZ_LAHO01000016.1"/>
</dbReference>
<evidence type="ECO:0000256" key="6">
    <source>
        <dbReference type="ARBA" id="ARBA00023204"/>
    </source>
</evidence>
<dbReference type="HAMAP" id="MF_00201">
    <property type="entry name" value="RecO"/>
    <property type="match status" value="1"/>
</dbReference>
<reference evidence="10 11" key="1">
    <citation type="submission" date="2015-03" db="EMBL/GenBank/DDBJ databases">
        <title>Draft genome sequences of two protease-producing strains of Arsukibacterium isolated from two cold and alkaline environments.</title>
        <authorList>
            <person name="Lylloff J.E."/>
            <person name="Skov L.B."/>
            <person name="Jepsen M."/>
            <person name="Hallin P.F."/>
            <person name="Sorensen S.J."/>
            <person name="Stougaard P."/>
            <person name="Glaring M.A."/>
        </authorList>
    </citation>
    <scope>NUCLEOTIDE SEQUENCE [LARGE SCALE GENOMIC DNA]</scope>
    <source>
        <strain evidence="10 11">GCM72</strain>
    </source>
</reference>
<feature type="domain" description="DNA replication/recombination mediator RecO N-terminal" evidence="9">
    <location>
        <begin position="4"/>
        <end position="68"/>
    </location>
</feature>
<dbReference type="SUPFAM" id="SSF57863">
    <property type="entry name" value="ArfGap/RecO-like zinc finger"/>
    <property type="match status" value="1"/>
</dbReference>
<dbReference type="OrthoDB" id="9804792at2"/>
<dbReference type="InterPro" id="IPR012340">
    <property type="entry name" value="NA-bd_OB-fold"/>
</dbReference>
<protein>
    <recommendedName>
        <fullName evidence="3 8">DNA repair protein RecO</fullName>
    </recommendedName>
    <alternativeName>
        <fullName evidence="7 8">Recombination protein O</fullName>
    </alternativeName>
</protein>
<dbReference type="STRING" id="336831.WG68_15260"/>
<dbReference type="GO" id="GO:0006302">
    <property type="term" value="P:double-strand break repair"/>
    <property type="evidence" value="ECO:0007669"/>
    <property type="project" value="TreeGrafter"/>
</dbReference>
<keyword evidence="6 8" id="KW-0234">DNA repair</keyword>
<organism evidence="10 11">
    <name type="scientific">Arsukibacterium ikkense</name>
    <dbReference type="NCBI Taxonomy" id="336831"/>
    <lineage>
        <taxon>Bacteria</taxon>
        <taxon>Pseudomonadati</taxon>
        <taxon>Pseudomonadota</taxon>
        <taxon>Gammaproteobacteria</taxon>
        <taxon>Chromatiales</taxon>
        <taxon>Chromatiaceae</taxon>
        <taxon>Arsukibacterium</taxon>
    </lineage>
</organism>
<evidence type="ECO:0000256" key="2">
    <source>
        <dbReference type="ARBA" id="ARBA00007452"/>
    </source>
</evidence>
<evidence type="ECO:0000256" key="8">
    <source>
        <dbReference type="HAMAP-Rule" id="MF_00201"/>
    </source>
</evidence>
<keyword evidence="4 8" id="KW-0227">DNA damage</keyword>
<evidence type="ECO:0000259" key="9">
    <source>
        <dbReference type="Pfam" id="PF11967"/>
    </source>
</evidence>
<dbReference type="AlphaFoldDB" id="A0A0M2V1A5"/>
<keyword evidence="11" id="KW-1185">Reference proteome</keyword>
<dbReference type="GO" id="GO:0043590">
    <property type="term" value="C:bacterial nucleoid"/>
    <property type="evidence" value="ECO:0007669"/>
    <property type="project" value="TreeGrafter"/>
</dbReference>
<evidence type="ECO:0000256" key="4">
    <source>
        <dbReference type="ARBA" id="ARBA00022763"/>
    </source>
</evidence>
<dbReference type="NCBIfam" id="TIGR00613">
    <property type="entry name" value="reco"/>
    <property type="match status" value="1"/>
</dbReference>
<name>A0A0M2V1A5_9GAMM</name>
<dbReference type="Pfam" id="PF02565">
    <property type="entry name" value="RecO_C"/>
    <property type="match status" value="1"/>
</dbReference>
<evidence type="ECO:0000256" key="1">
    <source>
        <dbReference type="ARBA" id="ARBA00003065"/>
    </source>
</evidence>